<dbReference type="Pfam" id="PF03357">
    <property type="entry name" value="Snf7"/>
    <property type="match status" value="1"/>
</dbReference>
<evidence type="ECO:0000313" key="6">
    <source>
        <dbReference type="EMBL" id="VDM09081.1"/>
    </source>
</evidence>
<dbReference type="PANTHER" id="PTHR22761:SF10">
    <property type="entry name" value="GH13992P"/>
    <property type="match status" value="1"/>
</dbReference>
<dbReference type="EMBL" id="UYWW01000681">
    <property type="protein sequence ID" value="VDM09081.1"/>
    <property type="molecule type" value="Genomic_DNA"/>
</dbReference>
<feature type="region of interest" description="Disordered" evidence="5">
    <location>
        <begin position="189"/>
        <end position="221"/>
    </location>
</feature>
<feature type="region of interest" description="Disordered" evidence="5">
    <location>
        <begin position="1"/>
        <end position="25"/>
    </location>
</feature>
<evidence type="ECO:0000256" key="5">
    <source>
        <dbReference type="SAM" id="MobiDB-lite"/>
    </source>
</evidence>
<dbReference type="OMA" id="TAHNDMD"/>
<dbReference type="GO" id="GO:0032511">
    <property type="term" value="P:late endosome to vacuole transport via multivesicular body sorting pathway"/>
    <property type="evidence" value="ECO:0007669"/>
    <property type="project" value="TreeGrafter"/>
</dbReference>
<organism evidence="6 7">
    <name type="scientific">Wuchereria bancrofti</name>
    <dbReference type="NCBI Taxonomy" id="6293"/>
    <lineage>
        <taxon>Eukaryota</taxon>
        <taxon>Metazoa</taxon>
        <taxon>Ecdysozoa</taxon>
        <taxon>Nematoda</taxon>
        <taxon>Chromadorea</taxon>
        <taxon>Rhabditida</taxon>
        <taxon>Spirurina</taxon>
        <taxon>Spiruromorpha</taxon>
        <taxon>Filarioidea</taxon>
        <taxon>Onchocercidae</taxon>
        <taxon>Wuchereria</taxon>
    </lineage>
</organism>
<dbReference type="GO" id="GO:0005771">
    <property type="term" value="C:multivesicular body"/>
    <property type="evidence" value="ECO:0007669"/>
    <property type="project" value="TreeGrafter"/>
</dbReference>
<name>A0A3P7DH13_WUCBA</name>
<accession>A0A3P7DH13</accession>
<dbReference type="InterPro" id="IPR005024">
    <property type="entry name" value="Snf7_fam"/>
</dbReference>
<dbReference type="GO" id="GO:0000815">
    <property type="term" value="C:ESCRT III complex"/>
    <property type="evidence" value="ECO:0007669"/>
    <property type="project" value="TreeGrafter"/>
</dbReference>
<keyword evidence="4" id="KW-0175">Coiled coil</keyword>
<evidence type="ECO:0000313" key="7">
    <source>
        <dbReference type="Proteomes" id="UP000270924"/>
    </source>
</evidence>
<evidence type="ECO:0000256" key="2">
    <source>
        <dbReference type="ARBA" id="ARBA00006190"/>
    </source>
</evidence>
<protein>
    <recommendedName>
        <fullName evidence="8">Charged multivesicular body protein 4b</fullName>
    </recommendedName>
</protein>
<reference evidence="6 7" key="1">
    <citation type="submission" date="2018-11" db="EMBL/GenBank/DDBJ databases">
        <authorList>
            <consortium name="Pathogen Informatics"/>
        </authorList>
    </citation>
    <scope>NUCLEOTIDE SEQUENCE [LARGE SCALE GENOMIC DNA]</scope>
</reference>
<keyword evidence="3" id="KW-0967">Endosome</keyword>
<comment type="subcellular location">
    <subcellularLocation>
        <location evidence="1">Late endosome</location>
    </subcellularLocation>
</comment>
<dbReference type="GO" id="GO:0009898">
    <property type="term" value="C:cytoplasmic side of plasma membrane"/>
    <property type="evidence" value="ECO:0007669"/>
    <property type="project" value="TreeGrafter"/>
</dbReference>
<dbReference type="PANTHER" id="PTHR22761">
    <property type="entry name" value="CHARGED MULTIVESICULAR BODY PROTEIN"/>
    <property type="match status" value="1"/>
</dbReference>
<dbReference type="InParanoid" id="A0A3P7DH13"/>
<evidence type="ECO:0008006" key="8">
    <source>
        <dbReference type="Google" id="ProtNLM"/>
    </source>
</evidence>
<keyword evidence="7" id="KW-1185">Reference proteome</keyword>
<dbReference type="FunCoup" id="A0A3P7DH13">
    <property type="interactions" value="2016"/>
</dbReference>
<feature type="compositionally biased region" description="Polar residues" evidence="5">
    <location>
        <begin position="12"/>
        <end position="25"/>
    </location>
</feature>
<gene>
    <name evidence="6" type="ORF">WBA_LOCUS2467</name>
</gene>
<dbReference type="OrthoDB" id="5592979at2759"/>
<sequence>MSVFGKIFGSGRKQQAPSATPQESIQKLRETEEMLVKKQEFLEKKIEAEIASARKHGTKNKRLALHALKRKKQFEKQLQHIDGVLSTIEFQREALENASTNAEVLQVMGSAAKALKTAHNDMDVDQASAFFTVHDLMEDIAEQQEVANEIAEAISNPVGFGQDVDEDELLKELEELEQEELDKQLLDVGPTPASVSALPEAPTAEFPVSGKKITAKKQQEDDDLAELEAWANA</sequence>
<dbReference type="Gene3D" id="1.10.287.1060">
    <property type="entry name" value="ESAT-6-like"/>
    <property type="match status" value="1"/>
</dbReference>
<dbReference type="FunFam" id="1.10.287.1060:FF:000001">
    <property type="entry name" value="Charged multivesicular body protein 4b"/>
    <property type="match status" value="1"/>
</dbReference>
<dbReference type="GO" id="GO:0006900">
    <property type="term" value="P:vesicle budding from membrane"/>
    <property type="evidence" value="ECO:0007669"/>
    <property type="project" value="TreeGrafter"/>
</dbReference>
<dbReference type="AlphaFoldDB" id="A0A3P7DH13"/>
<comment type="similarity">
    <text evidence="2">Belongs to the SNF7 family.</text>
</comment>
<evidence type="ECO:0000256" key="3">
    <source>
        <dbReference type="ARBA" id="ARBA00022753"/>
    </source>
</evidence>
<evidence type="ECO:0000256" key="4">
    <source>
        <dbReference type="ARBA" id="ARBA00023054"/>
    </source>
</evidence>
<dbReference type="Gene3D" id="6.10.250.1710">
    <property type="match status" value="1"/>
</dbReference>
<dbReference type="Proteomes" id="UP000270924">
    <property type="component" value="Unassembled WGS sequence"/>
</dbReference>
<evidence type="ECO:0000256" key="1">
    <source>
        <dbReference type="ARBA" id="ARBA00004603"/>
    </source>
</evidence>
<proteinExistence type="inferred from homology"/>